<name>A0A6A5K769_9PLEO</name>
<organism evidence="1 2">
    <name type="scientific">Decorospora gaudefroyi</name>
    <dbReference type="NCBI Taxonomy" id="184978"/>
    <lineage>
        <taxon>Eukaryota</taxon>
        <taxon>Fungi</taxon>
        <taxon>Dikarya</taxon>
        <taxon>Ascomycota</taxon>
        <taxon>Pezizomycotina</taxon>
        <taxon>Dothideomycetes</taxon>
        <taxon>Pleosporomycetidae</taxon>
        <taxon>Pleosporales</taxon>
        <taxon>Pleosporineae</taxon>
        <taxon>Pleosporaceae</taxon>
        <taxon>Decorospora</taxon>
    </lineage>
</organism>
<dbReference type="InterPro" id="IPR018714">
    <property type="entry name" value="DUF2237"/>
</dbReference>
<protein>
    <submittedName>
        <fullName evidence="1">Uncharacterized protein</fullName>
    </submittedName>
</protein>
<evidence type="ECO:0000313" key="2">
    <source>
        <dbReference type="Proteomes" id="UP000800040"/>
    </source>
</evidence>
<accession>A0A6A5K769</accession>
<dbReference type="EMBL" id="ML975401">
    <property type="protein sequence ID" value="KAF1830314.1"/>
    <property type="molecule type" value="Genomic_DNA"/>
</dbReference>
<proteinExistence type="predicted"/>
<keyword evidence="2" id="KW-1185">Reference proteome</keyword>
<dbReference type="OrthoDB" id="1517790at2759"/>
<reference evidence="1" key="1">
    <citation type="submission" date="2020-01" db="EMBL/GenBank/DDBJ databases">
        <authorList>
            <consortium name="DOE Joint Genome Institute"/>
            <person name="Haridas S."/>
            <person name="Albert R."/>
            <person name="Binder M."/>
            <person name="Bloem J."/>
            <person name="Labutti K."/>
            <person name="Salamov A."/>
            <person name="Andreopoulos B."/>
            <person name="Baker S.E."/>
            <person name="Barry K."/>
            <person name="Bills G."/>
            <person name="Bluhm B.H."/>
            <person name="Cannon C."/>
            <person name="Castanera R."/>
            <person name="Culley D.E."/>
            <person name="Daum C."/>
            <person name="Ezra D."/>
            <person name="Gonzalez J.B."/>
            <person name="Henrissat B."/>
            <person name="Kuo A."/>
            <person name="Liang C."/>
            <person name="Lipzen A."/>
            <person name="Lutzoni F."/>
            <person name="Magnuson J."/>
            <person name="Mondo S."/>
            <person name="Nolan M."/>
            <person name="Ohm R."/>
            <person name="Pangilinan J."/>
            <person name="Park H.-J."/>
            <person name="Ramirez L."/>
            <person name="Alfaro M."/>
            <person name="Sun H."/>
            <person name="Tritt A."/>
            <person name="Yoshinaga Y."/>
            <person name="Zwiers L.-H."/>
            <person name="Turgeon B.G."/>
            <person name="Goodwin S.B."/>
            <person name="Spatafora J.W."/>
            <person name="Crous P.W."/>
            <person name="Grigoriev I.V."/>
        </authorList>
    </citation>
    <scope>NUCLEOTIDE SEQUENCE</scope>
    <source>
        <strain evidence="1">P77</strain>
    </source>
</reference>
<gene>
    <name evidence="1" type="ORF">BDW02DRAFT_559305</name>
</gene>
<evidence type="ECO:0000313" key="1">
    <source>
        <dbReference type="EMBL" id="KAF1830314.1"/>
    </source>
</evidence>
<dbReference type="Proteomes" id="UP000800040">
    <property type="component" value="Unassembled WGS sequence"/>
</dbReference>
<dbReference type="AlphaFoldDB" id="A0A6A5K769"/>
<dbReference type="Gene3D" id="3.30.56.110">
    <property type="entry name" value="Protein of unknown function DUF2237"/>
    <property type="match status" value="1"/>
</dbReference>
<dbReference type="Pfam" id="PF09996">
    <property type="entry name" value="DUF2237"/>
    <property type="match status" value="1"/>
</dbReference>
<sequence length="174" mass="18844">MRLLLRNILSRNTAPKRNLAHVHDVKIQWGSMAQQEEDINKKGDGGMELNVLNTPLTRHSTTPPTGFTRSGYCSVPPSDTGNHAIAGILTKEFLDFSAARGNDLRQVGGLTEGCKWCLCVSRWKEAFDARTGAEDRKVPRVVLSATNRSALRGVGLGELRGFAVDGEGEGQGGK</sequence>
<dbReference type="PANTHER" id="PTHR37466:SF1">
    <property type="entry name" value="SLR1628 PROTEIN"/>
    <property type="match status" value="1"/>
</dbReference>
<dbReference type="PANTHER" id="PTHR37466">
    <property type="entry name" value="SLR1628 PROTEIN"/>
    <property type="match status" value="1"/>
</dbReference>